<organism evidence="2 3">
    <name type="scientific">Entamoeba nuttalli</name>
    <dbReference type="NCBI Taxonomy" id="412467"/>
    <lineage>
        <taxon>Eukaryota</taxon>
        <taxon>Amoebozoa</taxon>
        <taxon>Evosea</taxon>
        <taxon>Archamoebae</taxon>
        <taxon>Mastigamoebida</taxon>
        <taxon>Entamoebidae</taxon>
        <taxon>Entamoeba</taxon>
    </lineage>
</organism>
<feature type="compositionally biased region" description="Polar residues" evidence="1">
    <location>
        <begin position="1"/>
        <end position="11"/>
    </location>
</feature>
<keyword evidence="3" id="KW-1185">Reference proteome</keyword>
<evidence type="ECO:0000256" key="1">
    <source>
        <dbReference type="SAM" id="MobiDB-lite"/>
    </source>
</evidence>
<feature type="compositionally biased region" description="Basic and acidic residues" evidence="1">
    <location>
        <begin position="97"/>
        <end position="120"/>
    </location>
</feature>
<comment type="caution">
    <text evidence="2">The sequence shown here is derived from an EMBL/GenBank/DDBJ whole genome shotgun (WGS) entry which is preliminary data.</text>
</comment>
<protein>
    <submittedName>
        <fullName evidence="2">Uncharacterized protein</fullName>
    </submittedName>
</protein>
<gene>
    <name evidence="2" type="ORF">ENUP19_0112G0031</name>
</gene>
<sequence>MFGTRASNDRNNSSEETEFEHRTITLTDLAQLLNELEDVGNMARILSEGIKLSFEGYPLYTFNRVINRHIELVEKLNEHTSIFRKNNRLIIEELKKEEEREEREDRIDRLEKKKEEETKPERRKTRPL</sequence>
<reference evidence="2 3" key="1">
    <citation type="journal article" date="2019" name="PLoS Negl. Trop. Dis.">
        <title>Whole genome sequencing of Entamoeba nuttalli reveals mammalian host-related molecular signatures and a novel octapeptide-repeat surface protein.</title>
        <authorList>
            <person name="Tanaka M."/>
            <person name="Makiuchi T."/>
            <person name="Komiyama T."/>
            <person name="Shiina T."/>
            <person name="Osaki K."/>
            <person name="Tachibana H."/>
        </authorList>
    </citation>
    <scope>NUCLEOTIDE SEQUENCE [LARGE SCALE GENOMIC DNA]</scope>
    <source>
        <strain evidence="2 3">P19-061405</strain>
    </source>
</reference>
<evidence type="ECO:0000313" key="2">
    <source>
        <dbReference type="EMBL" id="GAB1222483.1"/>
    </source>
</evidence>
<accession>A0ABQ0DI99</accession>
<feature type="region of interest" description="Disordered" evidence="1">
    <location>
        <begin position="1"/>
        <end position="20"/>
    </location>
</feature>
<dbReference type="Proteomes" id="UP001628156">
    <property type="component" value="Unassembled WGS sequence"/>
</dbReference>
<feature type="region of interest" description="Disordered" evidence="1">
    <location>
        <begin position="97"/>
        <end position="128"/>
    </location>
</feature>
<evidence type="ECO:0000313" key="3">
    <source>
        <dbReference type="Proteomes" id="UP001628156"/>
    </source>
</evidence>
<proteinExistence type="predicted"/>
<dbReference type="EMBL" id="BAAFRS010000112">
    <property type="protein sequence ID" value="GAB1222483.1"/>
    <property type="molecule type" value="Genomic_DNA"/>
</dbReference>
<name>A0ABQ0DI99_9EUKA</name>